<organism evidence="1 2">
    <name type="scientific">Caerostris extrusa</name>
    <name type="common">Bark spider</name>
    <name type="synonym">Caerostris bankana</name>
    <dbReference type="NCBI Taxonomy" id="172846"/>
    <lineage>
        <taxon>Eukaryota</taxon>
        <taxon>Metazoa</taxon>
        <taxon>Ecdysozoa</taxon>
        <taxon>Arthropoda</taxon>
        <taxon>Chelicerata</taxon>
        <taxon>Arachnida</taxon>
        <taxon>Araneae</taxon>
        <taxon>Araneomorphae</taxon>
        <taxon>Entelegynae</taxon>
        <taxon>Araneoidea</taxon>
        <taxon>Araneidae</taxon>
        <taxon>Caerostris</taxon>
    </lineage>
</organism>
<protein>
    <submittedName>
        <fullName evidence="1">Uncharacterized protein</fullName>
    </submittedName>
</protein>
<dbReference type="AlphaFoldDB" id="A0AAV4T2X7"/>
<accession>A0AAV4T2X7</accession>
<sequence length="175" mass="20104">MRVLLLLSISEDNSIARPMLKEFENLHHYRYIRKKGRNCRGDSLTRIRYLYTKSYSQRVSFPVKKKACDQAPNKDVTCQKYILTENSFGRLINVSGRGLIRVRPDDVKGIIQVIGENFNDQIAIKLYGLPVTTSAAEIEEALKESFPTTKATQLKNRERKLFLCGSVYSQRANPM</sequence>
<evidence type="ECO:0000313" key="1">
    <source>
        <dbReference type="EMBL" id="GIY39227.1"/>
    </source>
</evidence>
<dbReference type="Proteomes" id="UP001054945">
    <property type="component" value="Unassembled WGS sequence"/>
</dbReference>
<proteinExistence type="predicted"/>
<comment type="caution">
    <text evidence="1">The sequence shown here is derived from an EMBL/GenBank/DDBJ whole genome shotgun (WGS) entry which is preliminary data.</text>
</comment>
<reference evidence="1 2" key="1">
    <citation type="submission" date="2021-06" db="EMBL/GenBank/DDBJ databases">
        <title>Caerostris extrusa draft genome.</title>
        <authorList>
            <person name="Kono N."/>
            <person name="Arakawa K."/>
        </authorList>
    </citation>
    <scope>NUCLEOTIDE SEQUENCE [LARGE SCALE GENOMIC DNA]</scope>
</reference>
<name>A0AAV4T2X7_CAEEX</name>
<dbReference type="EMBL" id="BPLR01010430">
    <property type="protein sequence ID" value="GIY39227.1"/>
    <property type="molecule type" value="Genomic_DNA"/>
</dbReference>
<gene>
    <name evidence="1" type="ORF">CEXT_346111</name>
</gene>
<keyword evidence="2" id="KW-1185">Reference proteome</keyword>
<evidence type="ECO:0000313" key="2">
    <source>
        <dbReference type="Proteomes" id="UP001054945"/>
    </source>
</evidence>